<dbReference type="Gramene" id="OB01G49490.1">
    <property type="protein sequence ID" value="OB01G49490.1"/>
    <property type="gene ID" value="OB01G49490"/>
</dbReference>
<reference evidence="2" key="1">
    <citation type="journal article" date="2013" name="Nat. Commun.">
        <title>Whole-genome sequencing of Oryza brachyantha reveals mechanisms underlying Oryza genome evolution.</title>
        <authorList>
            <person name="Chen J."/>
            <person name="Huang Q."/>
            <person name="Gao D."/>
            <person name="Wang J."/>
            <person name="Lang Y."/>
            <person name="Liu T."/>
            <person name="Li B."/>
            <person name="Bai Z."/>
            <person name="Luis Goicoechea J."/>
            <person name="Liang C."/>
            <person name="Chen C."/>
            <person name="Zhang W."/>
            <person name="Sun S."/>
            <person name="Liao Y."/>
            <person name="Zhang X."/>
            <person name="Yang L."/>
            <person name="Song C."/>
            <person name="Wang M."/>
            <person name="Shi J."/>
            <person name="Liu G."/>
            <person name="Liu J."/>
            <person name="Zhou H."/>
            <person name="Zhou W."/>
            <person name="Yu Q."/>
            <person name="An N."/>
            <person name="Chen Y."/>
            <person name="Cai Q."/>
            <person name="Wang B."/>
            <person name="Liu B."/>
            <person name="Min J."/>
            <person name="Huang Y."/>
            <person name="Wu H."/>
            <person name="Li Z."/>
            <person name="Zhang Y."/>
            <person name="Yin Y."/>
            <person name="Song W."/>
            <person name="Jiang J."/>
            <person name="Jackson S.A."/>
            <person name="Wing R.A."/>
            <person name="Wang J."/>
            <person name="Chen M."/>
        </authorList>
    </citation>
    <scope>NUCLEOTIDE SEQUENCE [LARGE SCALE GENOMIC DNA]</scope>
    <source>
        <strain evidence="2">cv. IRGC 101232</strain>
    </source>
</reference>
<dbReference type="HOGENOM" id="CLU_2692179_0_0_1"/>
<organism evidence="2">
    <name type="scientific">Oryza brachyantha</name>
    <name type="common">malo sina</name>
    <dbReference type="NCBI Taxonomy" id="4533"/>
    <lineage>
        <taxon>Eukaryota</taxon>
        <taxon>Viridiplantae</taxon>
        <taxon>Streptophyta</taxon>
        <taxon>Embryophyta</taxon>
        <taxon>Tracheophyta</taxon>
        <taxon>Spermatophyta</taxon>
        <taxon>Magnoliopsida</taxon>
        <taxon>Liliopsida</taxon>
        <taxon>Poales</taxon>
        <taxon>Poaceae</taxon>
        <taxon>BOP clade</taxon>
        <taxon>Oryzoideae</taxon>
        <taxon>Oryzeae</taxon>
        <taxon>Oryzinae</taxon>
        <taxon>Oryza</taxon>
    </lineage>
</organism>
<feature type="chain" id="PRO_5003773518" evidence="1">
    <location>
        <begin position="20"/>
        <end position="74"/>
    </location>
</feature>
<reference evidence="2" key="2">
    <citation type="submission" date="2013-04" db="UniProtKB">
        <authorList>
            <consortium name="EnsemblPlants"/>
        </authorList>
    </citation>
    <scope>IDENTIFICATION</scope>
</reference>
<keyword evidence="1" id="KW-0732">Signal</keyword>
<dbReference type="AlphaFoldDB" id="J3L6U3"/>
<name>J3L6U3_ORYBR</name>
<proteinExistence type="predicted"/>
<evidence type="ECO:0000313" key="2">
    <source>
        <dbReference type="EnsemblPlants" id="OB01G49490.1"/>
    </source>
</evidence>
<evidence type="ECO:0000313" key="3">
    <source>
        <dbReference type="Proteomes" id="UP000006038"/>
    </source>
</evidence>
<dbReference type="Proteomes" id="UP000006038">
    <property type="component" value="Chromosome 1"/>
</dbReference>
<dbReference type="EnsemblPlants" id="OB01G49490.1">
    <property type="protein sequence ID" value="OB01G49490.1"/>
    <property type="gene ID" value="OB01G49490"/>
</dbReference>
<evidence type="ECO:0000256" key="1">
    <source>
        <dbReference type="SAM" id="SignalP"/>
    </source>
</evidence>
<keyword evidence="3" id="KW-1185">Reference proteome</keyword>
<protein>
    <submittedName>
        <fullName evidence="2">Uncharacterized protein</fullName>
    </submittedName>
</protein>
<sequence length="74" mass="8045">MTCSFVIFEFGCLTMKAIGSCPASSSGYGITAASTISGWDCRICSSSAGVTWYPLYFINSFNRSTMYRKPSSLK</sequence>
<accession>J3L6U3</accession>
<feature type="signal peptide" evidence="1">
    <location>
        <begin position="1"/>
        <end position="19"/>
    </location>
</feature>